<reference evidence="3" key="1">
    <citation type="journal article" date="2019" name="Int. J. Syst. Evol. Microbiol.">
        <title>The Global Catalogue of Microorganisms (GCM) 10K type strain sequencing project: providing services to taxonomists for standard genome sequencing and annotation.</title>
        <authorList>
            <consortium name="The Broad Institute Genomics Platform"/>
            <consortium name="The Broad Institute Genome Sequencing Center for Infectious Disease"/>
            <person name="Wu L."/>
            <person name="Ma J."/>
        </authorList>
    </citation>
    <scope>NUCLEOTIDE SEQUENCE [LARGE SCALE GENOMIC DNA]</scope>
    <source>
        <strain evidence="3">CGMCC 1.15111</strain>
    </source>
</reference>
<dbReference type="EMBL" id="BNAG01000006">
    <property type="protein sequence ID" value="GHE75289.1"/>
    <property type="molecule type" value="Genomic_DNA"/>
</dbReference>
<organism evidence="2 3">
    <name type="scientific">Roseivirga thermotolerans</name>
    <dbReference type="NCBI Taxonomy" id="1758176"/>
    <lineage>
        <taxon>Bacteria</taxon>
        <taxon>Pseudomonadati</taxon>
        <taxon>Bacteroidota</taxon>
        <taxon>Cytophagia</taxon>
        <taxon>Cytophagales</taxon>
        <taxon>Roseivirgaceae</taxon>
        <taxon>Roseivirga</taxon>
    </lineage>
</organism>
<proteinExistence type="predicted"/>
<sequence length="321" mass="35574">MRNVRKMLSAAMVMSLGVAAWAQDVQVKTSKNWEVKVDPQVLAEVEAIAERAVHSVVSDFEFDMDFDHNGKKIEYQQNTQEIEIPLSKPGERGKLDLDNRNGKVKVTGYDGPTVKVKMIKYEKKVERGESKNGMRLVSSGGFNVEASENNNTVRLESEGWNNRVDFEVMVPKNFNIKAETYNNGHIVIEGVNGEVNVESYNGSITLTNISGSASASTYNGAIEVTFAKVTPETPMAFSTYNGNVDISVPTGTKFTAKMRTNRDIFTDFESFSIKQAQPVSNKNNKGGFSMKYESWVEGDLNGGGAEVMMKTTNGNIYIRKK</sequence>
<name>A0ABQ3IEF5_9BACT</name>
<protein>
    <recommendedName>
        <fullName evidence="4">Adhesin domain-containing protein</fullName>
    </recommendedName>
</protein>
<keyword evidence="1" id="KW-0732">Signal</keyword>
<keyword evidence="3" id="KW-1185">Reference proteome</keyword>
<accession>A0ABQ3IEF5</accession>
<dbReference type="Proteomes" id="UP000658258">
    <property type="component" value="Unassembled WGS sequence"/>
</dbReference>
<dbReference type="RefSeq" id="WP_189631627.1">
    <property type="nucleotide sequence ID" value="NZ_BNAG01000006.1"/>
</dbReference>
<evidence type="ECO:0000313" key="3">
    <source>
        <dbReference type="Proteomes" id="UP000658258"/>
    </source>
</evidence>
<comment type="caution">
    <text evidence="2">The sequence shown here is derived from an EMBL/GenBank/DDBJ whole genome shotgun (WGS) entry which is preliminary data.</text>
</comment>
<evidence type="ECO:0000256" key="1">
    <source>
        <dbReference type="SAM" id="SignalP"/>
    </source>
</evidence>
<feature type="signal peptide" evidence="1">
    <location>
        <begin position="1"/>
        <end position="22"/>
    </location>
</feature>
<gene>
    <name evidence="2" type="ORF">GCM10011340_35140</name>
</gene>
<evidence type="ECO:0000313" key="2">
    <source>
        <dbReference type="EMBL" id="GHE75289.1"/>
    </source>
</evidence>
<feature type="chain" id="PRO_5046691236" description="Adhesin domain-containing protein" evidence="1">
    <location>
        <begin position="23"/>
        <end position="321"/>
    </location>
</feature>
<evidence type="ECO:0008006" key="4">
    <source>
        <dbReference type="Google" id="ProtNLM"/>
    </source>
</evidence>